<sequence length="210" mass="24226">MAGNKKSPRKKYAQLRKRSQHVSAVLNKAIHHFYIMGDMNHSPMSFHISDLKLHLKGADLKLALEEMTKFFYAQRQEWVFAVYHFFRIDGKLEVVPTIMRIGDSLLNEIGDAAEEYIDQLKESVMDPDNGFTEENYIFYGYYINYGSDIRLDLMEDDIIKALLKVNKDLTDIKPERVTCTANKILLAIAEEKFSLINSAALKSHMVEEQA</sequence>
<protein>
    <submittedName>
        <fullName evidence="1">Uncharacterized protein</fullName>
    </submittedName>
</protein>
<name>A0AAE7WF61_9CAUD</name>
<dbReference type="EMBL" id="MZ348422">
    <property type="protein sequence ID" value="QYN79922.1"/>
    <property type="molecule type" value="Genomic_DNA"/>
</dbReference>
<reference evidence="1" key="1">
    <citation type="journal article" date="2021" name="Viruses">
        <title>Novel Viruses That Lyse Plant and Human Strains of Kosakonia cowanii.</title>
        <authorList>
            <person name="Petrzik K."/>
            <person name="Brazdova S."/>
            <person name="Krawczyk K."/>
        </authorList>
    </citation>
    <scope>NUCLEOTIDE SEQUENCE</scope>
</reference>
<accession>A0AAE7WF61</accession>
<dbReference type="RefSeq" id="YP_010676734.1">
    <property type="nucleotide sequence ID" value="NC_071015.1"/>
</dbReference>
<dbReference type="Proteomes" id="UP000828443">
    <property type="component" value="Segment"/>
</dbReference>
<dbReference type="GeneID" id="77953099"/>
<evidence type="ECO:0000313" key="2">
    <source>
        <dbReference type="Proteomes" id="UP000828443"/>
    </source>
</evidence>
<evidence type="ECO:0000313" key="1">
    <source>
        <dbReference type="EMBL" id="QYN79922.1"/>
    </source>
</evidence>
<keyword evidence="2" id="KW-1185">Reference proteome</keyword>
<dbReference type="KEGG" id="vg:77953099"/>
<organism evidence="1 2">
    <name type="scientific">Kosakonia phage Kc263</name>
    <dbReference type="NCBI Taxonomy" id="2863194"/>
    <lineage>
        <taxon>Viruses</taxon>
        <taxon>Duplodnaviria</taxon>
        <taxon>Heunggongvirae</taxon>
        <taxon>Uroviricota</taxon>
        <taxon>Caudoviricetes</taxon>
        <taxon>Chimalliviridae</taxon>
        <taxon>Branisovskavirus</taxon>
        <taxon>Branisovskavirus Kc263</taxon>
    </lineage>
</organism>
<proteinExistence type="predicted"/>